<evidence type="ECO:0000256" key="1">
    <source>
        <dbReference type="SAM" id="Phobius"/>
    </source>
</evidence>
<feature type="transmembrane region" description="Helical" evidence="1">
    <location>
        <begin position="31"/>
        <end position="51"/>
    </location>
</feature>
<reference evidence="2" key="1">
    <citation type="journal article" date="2020" name="Nature">
        <title>Giant virus diversity and host interactions through global metagenomics.</title>
        <authorList>
            <person name="Schulz F."/>
            <person name="Roux S."/>
            <person name="Paez-Espino D."/>
            <person name="Jungbluth S."/>
            <person name="Walsh D.A."/>
            <person name="Denef V.J."/>
            <person name="McMahon K.D."/>
            <person name="Konstantinidis K.T."/>
            <person name="Eloe-Fadrosh E.A."/>
            <person name="Kyrpides N.C."/>
            <person name="Woyke T."/>
        </authorList>
    </citation>
    <scope>NUCLEOTIDE SEQUENCE</scope>
    <source>
        <strain evidence="2">GVMAG-M-3300018428-16</strain>
    </source>
</reference>
<keyword evidence="1" id="KW-0472">Membrane</keyword>
<proteinExistence type="predicted"/>
<evidence type="ECO:0000313" key="2">
    <source>
        <dbReference type="EMBL" id="QHS94860.1"/>
    </source>
</evidence>
<protein>
    <submittedName>
        <fullName evidence="2">Uncharacterized protein</fullName>
    </submittedName>
</protein>
<keyword evidence="1" id="KW-0812">Transmembrane</keyword>
<keyword evidence="1" id="KW-1133">Transmembrane helix</keyword>
<feature type="transmembrane region" description="Helical" evidence="1">
    <location>
        <begin position="90"/>
        <end position="111"/>
    </location>
</feature>
<feature type="transmembrane region" description="Helical" evidence="1">
    <location>
        <begin position="63"/>
        <end position="84"/>
    </location>
</feature>
<sequence>MNTTIKDALVGALMFGTMSYYSQKYINNPHYFKIVAFAWSAPFTYFYLLYITSRTSSKSVNDFNRHALIGILMTAFLIILYMYLKDTFHIDTLITSIFYLTAFFTFGYFYLKIFNKL</sequence>
<dbReference type="AlphaFoldDB" id="A0A6C0BS25"/>
<name>A0A6C0BS25_9ZZZZ</name>
<organism evidence="2">
    <name type="scientific">viral metagenome</name>
    <dbReference type="NCBI Taxonomy" id="1070528"/>
    <lineage>
        <taxon>unclassified sequences</taxon>
        <taxon>metagenomes</taxon>
        <taxon>organismal metagenomes</taxon>
    </lineage>
</organism>
<dbReference type="EMBL" id="MN739234">
    <property type="protein sequence ID" value="QHS94860.1"/>
    <property type="molecule type" value="Genomic_DNA"/>
</dbReference>
<accession>A0A6C0BS25</accession>